<dbReference type="EMBL" id="ML769562">
    <property type="protein sequence ID" value="KAE9393859.1"/>
    <property type="molecule type" value="Genomic_DNA"/>
</dbReference>
<accession>A0A6A4H6L6</accession>
<sequence>MPSSEHAIYQHTIASRNWPLRRTHSRNLPKSTSTKPSQFQAKPQISKPNPDADIVDLGSDSDSPEEQGEEPSTYENDPIPSQNQSQTELRGRRRRVKPPKFKLVLRSGLTSRDITLNVRSATKCGAIVKAFLKKAGLEEKYPALMVHGGEKSWRKSLASSATASNKIPQLSIG</sequence>
<proteinExistence type="predicted"/>
<feature type="region of interest" description="Disordered" evidence="1">
    <location>
        <begin position="1"/>
        <end position="99"/>
    </location>
</feature>
<feature type="compositionally biased region" description="Polar residues" evidence="1">
    <location>
        <begin position="73"/>
        <end position="88"/>
    </location>
</feature>
<dbReference type="OrthoDB" id="3365399at2759"/>
<evidence type="ECO:0000313" key="2">
    <source>
        <dbReference type="EMBL" id="KAE9393859.1"/>
    </source>
</evidence>
<organism evidence="2 3">
    <name type="scientific">Gymnopus androsaceus JB14</name>
    <dbReference type="NCBI Taxonomy" id="1447944"/>
    <lineage>
        <taxon>Eukaryota</taxon>
        <taxon>Fungi</taxon>
        <taxon>Dikarya</taxon>
        <taxon>Basidiomycota</taxon>
        <taxon>Agaricomycotina</taxon>
        <taxon>Agaricomycetes</taxon>
        <taxon>Agaricomycetidae</taxon>
        <taxon>Agaricales</taxon>
        <taxon>Marasmiineae</taxon>
        <taxon>Omphalotaceae</taxon>
        <taxon>Gymnopus</taxon>
    </lineage>
</organism>
<evidence type="ECO:0000313" key="3">
    <source>
        <dbReference type="Proteomes" id="UP000799118"/>
    </source>
</evidence>
<evidence type="ECO:0000256" key="1">
    <source>
        <dbReference type="SAM" id="MobiDB-lite"/>
    </source>
</evidence>
<name>A0A6A4H6L6_9AGAR</name>
<feature type="compositionally biased region" description="Polar residues" evidence="1">
    <location>
        <begin position="28"/>
        <end position="47"/>
    </location>
</feature>
<gene>
    <name evidence="2" type="ORF">BT96DRAFT_209293</name>
</gene>
<keyword evidence="3" id="KW-1185">Reference proteome</keyword>
<protein>
    <submittedName>
        <fullName evidence="2">Uncharacterized protein</fullName>
    </submittedName>
</protein>
<reference evidence="2" key="1">
    <citation type="journal article" date="2019" name="Environ. Microbiol.">
        <title>Fungal ecological strategies reflected in gene transcription - a case study of two litter decomposers.</title>
        <authorList>
            <person name="Barbi F."/>
            <person name="Kohler A."/>
            <person name="Barry K."/>
            <person name="Baskaran P."/>
            <person name="Daum C."/>
            <person name="Fauchery L."/>
            <person name="Ihrmark K."/>
            <person name="Kuo A."/>
            <person name="LaButti K."/>
            <person name="Lipzen A."/>
            <person name="Morin E."/>
            <person name="Grigoriev I.V."/>
            <person name="Henrissat B."/>
            <person name="Lindahl B."/>
            <person name="Martin F."/>
        </authorList>
    </citation>
    <scope>NUCLEOTIDE SEQUENCE</scope>
    <source>
        <strain evidence="2">JB14</strain>
    </source>
</reference>
<dbReference type="AlphaFoldDB" id="A0A6A4H6L6"/>
<dbReference type="Proteomes" id="UP000799118">
    <property type="component" value="Unassembled WGS sequence"/>
</dbReference>